<name>A0ABN9UDU2_9DINO</name>
<protein>
    <submittedName>
        <fullName evidence="1">Uncharacterized protein</fullName>
    </submittedName>
</protein>
<sequence>MFVAQSFAAPDHDIGMKWAVRTAREMHSKGVGLNLKDGTSSVMLQCCIDYFVHAMPFIPRHTGFVEVFSGKGGTTERVRSKQIRAFAVDRTLKTDGSHDVCTAVGLLYVLWLLGTLRVGSFAHLAPECSTWIGLARAHTRRRRGDTEGDVSREKVLEANHVAAFTSLRSYVMVLAAVRGFYVSVEQPAHSLLFHDPSMVDAIKNVSAKKMFLWMGGWGGNSLKPTEIYYTCPAERFSVLHKSFKEAAAVQGKGKGKASASTDSRVVIRQKKSARTSGKGWKTGEWITGKKAELKQTQEYPDNFCAAFADLIESVFDAPGTASLSMPSVLKY</sequence>
<comment type="caution">
    <text evidence="1">The sequence shown here is derived from an EMBL/GenBank/DDBJ whole genome shotgun (WGS) entry which is preliminary data.</text>
</comment>
<reference evidence="1" key="1">
    <citation type="submission" date="2023-10" db="EMBL/GenBank/DDBJ databases">
        <authorList>
            <person name="Chen Y."/>
            <person name="Shah S."/>
            <person name="Dougan E. K."/>
            <person name="Thang M."/>
            <person name="Chan C."/>
        </authorList>
    </citation>
    <scope>NUCLEOTIDE SEQUENCE [LARGE SCALE GENOMIC DNA]</scope>
</reference>
<organism evidence="1 2">
    <name type="scientific">Prorocentrum cordatum</name>
    <dbReference type="NCBI Taxonomy" id="2364126"/>
    <lineage>
        <taxon>Eukaryota</taxon>
        <taxon>Sar</taxon>
        <taxon>Alveolata</taxon>
        <taxon>Dinophyceae</taxon>
        <taxon>Prorocentrales</taxon>
        <taxon>Prorocentraceae</taxon>
        <taxon>Prorocentrum</taxon>
    </lineage>
</organism>
<dbReference type="Proteomes" id="UP001189429">
    <property type="component" value="Unassembled WGS sequence"/>
</dbReference>
<gene>
    <name evidence="1" type="ORF">PCOR1329_LOCUS47535</name>
</gene>
<proteinExistence type="predicted"/>
<accession>A0ABN9UDU2</accession>
<evidence type="ECO:0000313" key="2">
    <source>
        <dbReference type="Proteomes" id="UP001189429"/>
    </source>
</evidence>
<dbReference type="EMBL" id="CAUYUJ010015726">
    <property type="protein sequence ID" value="CAK0857408.1"/>
    <property type="molecule type" value="Genomic_DNA"/>
</dbReference>
<keyword evidence="2" id="KW-1185">Reference proteome</keyword>
<evidence type="ECO:0000313" key="1">
    <source>
        <dbReference type="EMBL" id="CAK0857408.1"/>
    </source>
</evidence>